<reference evidence="2 3" key="1">
    <citation type="submission" date="2019-03" db="EMBL/GenBank/DDBJ databases">
        <title>Single cell metagenomics reveals metabolic interactions within the superorganism composed of flagellate Streblomastix strix and complex community of Bacteroidetes bacteria on its surface.</title>
        <authorList>
            <person name="Treitli S.C."/>
            <person name="Kolisko M."/>
            <person name="Husnik F."/>
            <person name="Keeling P."/>
            <person name="Hampl V."/>
        </authorList>
    </citation>
    <scope>NUCLEOTIDE SEQUENCE [LARGE SCALE GENOMIC DNA]</scope>
    <source>
        <strain evidence="2">ST1C</strain>
    </source>
</reference>
<keyword evidence="1" id="KW-0812">Transmembrane</keyword>
<dbReference type="AlphaFoldDB" id="A0A5J4U2H0"/>
<protein>
    <submittedName>
        <fullName evidence="2">Uncharacterized protein</fullName>
    </submittedName>
</protein>
<sequence length="181" mass="20481">MSPNQSLIQELLGKSLNFLQQINVRLLFGTSSNEASEITGDSRIDSITSARTLKKDSETQTVQYNVRECFENREGDCDIPHRIYGLTRDYHGLEALFGLFTQSTAELVTKADPETQIDLLTKPVQMMGSLLIYDLKGGCEQYRLAIVEEQKETTNLLETLLILFFIIAIISTFIGFIFFLL</sequence>
<evidence type="ECO:0000313" key="3">
    <source>
        <dbReference type="Proteomes" id="UP000324800"/>
    </source>
</evidence>
<organism evidence="2 3">
    <name type="scientific">Streblomastix strix</name>
    <dbReference type="NCBI Taxonomy" id="222440"/>
    <lineage>
        <taxon>Eukaryota</taxon>
        <taxon>Metamonada</taxon>
        <taxon>Preaxostyla</taxon>
        <taxon>Oxymonadida</taxon>
        <taxon>Streblomastigidae</taxon>
        <taxon>Streblomastix</taxon>
    </lineage>
</organism>
<accession>A0A5J4U2H0</accession>
<feature type="transmembrane region" description="Helical" evidence="1">
    <location>
        <begin position="160"/>
        <end position="180"/>
    </location>
</feature>
<gene>
    <name evidence="2" type="ORF">EZS28_040272</name>
</gene>
<evidence type="ECO:0000256" key="1">
    <source>
        <dbReference type="SAM" id="Phobius"/>
    </source>
</evidence>
<comment type="caution">
    <text evidence="2">The sequence shown here is derived from an EMBL/GenBank/DDBJ whole genome shotgun (WGS) entry which is preliminary data.</text>
</comment>
<keyword evidence="1" id="KW-1133">Transmembrane helix</keyword>
<keyword evidence="1" id="KW-0472">Membrane</keyword>
<name>A0A5J4U2H0_9EUKA</name>
<dbReference type="EMBL" id="SNRW01021946">
    <property type="protein sequence ID" value="KAA6364202.1"/>
    <property type="molecule type" value="Genomic_DNA"/>
</dbReference>
<proteinExistence type="predicted"/>
<feature type="non-terminal residue" evidence="2">
    <location>
        <position position="181"/>
    </location>
</feature>
<dbReference type="Proteomes" id="UP000324800">
    <property type="component" value="Unassembled WGS sequence"/>
</dbReference>
<evidence type="ECO:0000313" key="2">
    <source>
        <dbReference type="EMBL" id="KAA6364202.1"/>
    </source>
</evidence>